<dbReference type="GO" id="GO:0098869">
    <property type="term" value="P:cellular oxidant detoxification"/>
    <property type="evidence" value="ECO:0007669"/>
    <property type="project" value="InterPro"/>
</dbReference>
<proteinExistence type="predicted"/>
<reference evidence="2" key="1">
    <citation type="submission" date="2020-06" db="EMBL/GenBank/DDBJ databases">
        <authorList>
            <person name="Li T."/>
            <person name="Hu X."/>
            <person name="Zhang T."/>
            <person name="Song X."/>
            <person name="Zhang H."/>
            <person name="Dai N."/>
            <person name="Sheng W."/>
            <person name="Hou X."/>
            <person name="Wei L."/>
        </authorList>
    </citation>
    <scope>NUCLEOTIDE SEQUENCE</scope>
    <source>
        <strain evidence="2">G01</strain>
        <tissue evidence="2">Leaf</tissue>
    </source>
</reference>
<dbReference type="AlphaFoldDB" id="A0AAW2PSA4"/>
<evidence type="ECO:0000256" key="1">
    <source>
        <dbReference type="SAM" id="MobiDB-lite"/>
    </source>
</evidence>
<gene>
    <name evidence="2" type="ORF">Sangu_0730700</name>
</gene>
<dbReference type="InterPro" id="IPR039282">
    <property type="entry name" value="LSU"/>
</dbReference>
<evidence type="ECO:0000313" key="2">
    <source>
        <dbReference type="EMBL" id="KAL0358813.1"/>
    </source>
</evidence>
<comment type="caution">
    <text evidence="2">The sequence shown here is derived from an EMBL/GenBank/DDBJ whole genome shotgun (WGS) entry which is preliminary data.</text>
</comment>
<organism evidence="2">
    <name type="scientific">Sesamum angustifolium</name>
    <dbReference type="NCBI Taxonomy" id="2727405"/>
    <lineage>
        <taxon>Eukaryota</taxon>
        <taxon>Viridiplantae</taxon>
        <taxon>Streptophyta</taxon>
        <taxon>Embryophyta</taxon>
        <taxon>Tracheophyta</taxon>
        <taxon>Spermatophyta</taxon>
        <taxon>Magnoliopsida</taxon>
        <taxon>eudicotyledons</taxon>
        <taxon>Gunneridae</taxon>
        <taxon>Pentapetalae</taxon>
        <taxon>asterids</taxon>
        <taxon>lamiids</taxon>
        <taxon>Lamiales</taxon>
        <taxon>Pedaliaceae</taxon>
        <taxon>Sesamum</taxon>
    </lineage>
</organism>
<accession>A0AAW2PSA4</accession>
<dbReference type="EMBL" id="JACGWK010000004">
    <property type="protein sequence ID" value="KAL0358813.1"/>
    <property type="molecule type" value="Genomic_DNA"/>
</dbReference>
<sequence>MPPTIVLPRATQRGDGSPAAATTENLEKRNEELEKELKRSLEREERMKEELERLWKRLMVAEEAEERLCNQLGELEAEAVDHAREYRAHITVLMEQLSVAQKLLQDASINV</sequence>
<dbReference type="Pfam" id="PF24980">
    <property type="entry name" value="LSU"/>
    <property type="match status" value="1"/>
</dbReference>
<reference evidence="2" key="2">
    <citation type="journal article" date="2024" name="Plant">
        <title>Genomic evolution and insights into agronomic trait innovations of Sesamum species.</title>
        <authorList>
            <person name="Miao H."/>
            <person name="Wang L."/>
            <person name="Qu L."/>
            <person name="Liu H."/>
            <person name="Sun Y."/>
            <person name="Le M."/>
            <person name="Wang Q."/>
            <person name="Wei S."/>
            <person name="Zheng Y."/>
            <person name="Lin W."/>
            <person name="Duan Y."/>
            <person name="Cao H."/>
            <person name="Xiong S."/>
            <person name="Wang X."/>
            <person name="Wei L."/>
            <person name="Li C."/>
            <person name="Ma Q."/>
            <person name="Ju M."/>
            <person name="Zhao R."/>
            <person name="Li G."/>
            <person name="Mu C."/>
            <person name="Tian Q."/>
            <person name="Mei H."/>
            <person name="Zhang T."/>
            <person name="Gao T."/>
            <person name="Zhang H."/>
        </authorList>
    </citation>
    <scope>NUCLEOTIDE SEQUENCE</scope>
    <source>
        <strain evidence="2">G01</strain>
    </source>
</reference>
<dbReference type="PANTHER" id="PTHR34283">
    <property type="entry name" value="PROTEIN RESPONSE TO LOW SULFUR 1"/>
    <property type="match status" value="1"/>
</dbReference>
<feature type="region of interest" description="Disordered" evidence="1">
    <location>
        <begin position="1"/>
        <end position="32"/>
    </location>
</feature>
<dbReference type="PANTHER" id="PTHR34283:SF1">
    <property type="entry name" value="PROTEIN RESPONSE TO LOW SULFUR 1"/>
    <property type="match status" value="1"/>
</dbReference>
<protein>
    <submittedName>
        <fullName evidence="2">Protein RESPONSE TO LOW SULFUR 3</fullName>
    </submittedName>
</protein>
<name>A0AAW2PSA4_9LAMI</name>